<sequence length="97" mass="10985">MMNPLPNINQAYSMLVTEESQRSIIGSVASESSLESTVLYSSSSSQQQSKGKKNWNIICEHCNVKGHKKESCYRLIGYPPDFKFTKKKIHRKSISSQ</sequence>
<evidence type="ECO:0000313" key="2">
    <source>
        <dbReference type="Proteomes" id="UP001164250"/>
    </source>
</evidence>
<proteinExistence type="predicted"/>
<reference evidence="2" key="1">
    <citation type="journal article" date="2023" name="G3 (Bethesda)">
        <title>Genome assembly and association tests identify interacting loci associated with vigor, precocity, and sex in interspecific pistachio rootstocks.</title>
        <authorList>
            <person name="Palmer W."/>
            <person name="Jacygrad E."/>
            <person name="Sagayaradj S."/>
            <person name="Cavanaugh K."/>
            <person name="Han R."/>
            <person name="Bertier L."/>
            <person name="Beede B."/>
            <person name="Kafkas S."/>
            <person name="Golino D."/>
            <person name="Preece J."/>
            <person name="Michelmore R."/>
        </authorList>
    </citation>
    <scope>NUCLEOTIDE SEQUENCE [LARGE SCALE GENOMIC DNA]</scope>
</reference>
<gene>
    <name evidence="1" type="ORF">Patl1_33394</name>
</gene>
<dbReference type="EMBL" id="CM047910">
    <property type="protein sequence ID" value="KAJ0075801.1"/>
    <property type="molecule type" value="Genomic_DNA"/>
</dbReference>
<keyword evidence="2" id="KW-1185">Reference proteome</keyword>
<protein>
    <submittedName>
        <fullName evidence="1">Uncharacterized protein</fullName>
    </submittedName>
</protein>
<comment type="caution">
    <text evidence="1">The sequence shown here is derived from an EMBL/GenBank/DDBJ whole genome shotgun (WGS) entry which is preliminary data.</text>
</comment>
<accession>A0ACC0ZRF0</accession>
<dbReference type="Proteomes" id="UP001164250">
    <property type="component" value="Chromosome 15"/>
</dbReference>
<name>A0ACC0ZRF0_9ROSI</name>
<organism evidence="1 2">
    <name type="scientific">Pistacia atlantica</name>
    <dbReference type="NCBI Taxonomy" id="434234"/>
    <lineage>
        <taxon>Eukaryota</taxon>
        <taxon>Viridiplantae</taxon>
        <taxon>Streptophyta</taxon>
        <taxon>Embryophyta</taxon>
        <taxon>Tracheophyta</taxon>
        <taxon>Spermatophyta</taxon>
        <taxon>Magnoliopsida</taxon>
        <taxon>eudicotyledons</taxon>
        <taxon>Gunneridae</taxon>
        <taxon>Pentapetalae</taxon>
        <taxon>rosids</taxon>
        <taxon>malvids</taxon>
        <taxon>Sapindales</taxon>
        <taxon>Anacardiaceae</taxon>
        <taxon>Pistacia</taxon>
    </lineage>
</organism>
<evidence type="ECO:0000313" key="1">
    <source>
        <dbReference type="EMBL" id="KAJ0075801.1"/>
    </source>
</evidence>